<dbReference type="Proteomes" id="UP000032142">
    <property type="component" value="Unassembled WGS sequence"/>
</dbReference>
<evidence type="ECO:0000256" key="1">
    <source>
        <dbReference type="SAM" id="Phobius"/>
    </source>
</evidence>
<accession>A0A0B0MBE7</accession>
<feature type="transmembrane region" description="Helical" evidence="1">
    <location>
        <begin position="6"/>
        <end position="24"/>
    </location>
</feature>
<comment type="caution">
    <text evidence="2">The sequence shown here is derived from an EMBL/GenBank/DDBJ whole genome shotgun (WGS) entry which is preliminary data.</text>
</comment>
<gene>
    <name evidence="2" type="ORF">F383_37202</name>
</gene>
<keyword evidence="1" id="KW-1133">Transmembrane helix</keyword>
<organism evidence="2 3">
    <name type="scientific">Gossypium arboreum</name>
    <name type="common">Tree cotton</name>
    <name type="synonym">Gossypium nanking</name>
    <dbReference type="NCBI Taxonomy" id="29729"/>
    <lineage>
        <taxon>Eukaryota</taxon>
        <taxon>Viridiplantae</taxon>
        <taxon>Streptophyta</taxon>
        <taxon>Embryophyta</taxon>
        <taxon>Tracheophyta</taxon>
        <taxon>Spermatophyta</taxon>
        <taxon>Magnoliopsida</taxon>
        <taxon>eudicotyledons</taxon>
        <taxon>Gunneridae</taxon>
        <taxon>Pentapetalae</taxon>
        <taxon>rosids</taxon>
        <taxon>malvids</taxon>
        <taxon>Malvales</taxon>
        <taxon>Malvaceae</taxon>
        <taxon>Malvoideae</taxon>
        <taxon>Gossypium</taxon>
    </lineage>
</organism>
<protein>
    <submittedName>
        <fullName evidence="2">Uncharacterized protein</fullName>
    </submittedName>
</protein>
<name>A0A0B0MBE7_GOSAR</name>
<sequence length="25" mass="2872">MLGFNVNGFKWVCWAVVYLVWLGIG</sequence>
<keyword evidence="1" id="KW-0472">Membrane</keyword>
<evidence type="ECO:0000313" key="2">
    <source>
        <dbReference type="EMBL" id="KHF97671.1"/>
    </source>
</evidence>
<evidence type="ECO:0000313" key="3">
    <source>
        <dbReference type="Proteomes" id="UP000032142"/>
    </source>
</evidence>
<reference evidence="3" key="1">
    <citation type="submission" date="2014-09" db="EMBL/GenBank/DDBJ databases">
        <authorList>
            <person name="Mudge J."/>
            <person name="Ramaraj T."/>
            <person name="Lindquist I.E."/>
            <person name="Bharti A.K."/>
            <person name="Sundararajan A."/>
            <person name="Cameron C.T."/>
            <person name="Woodward J.E."/>
            <person name="May G.D."/>
            <person name="Brubaker C."/>
            <person name="Broadhvest J."/>
            <person name="Wilkins T.A."/>
        </authorList>
    </citation>
    <scope>NUCLEOTIDE SEQUENCE</scope>
    <source>
        <strain evidence="3">cv. AKA8401</strain>
    </source>
</reference>
<dbReference type="EMBL" id="JRRC01013899">
    <property type="protein sequence ID" value="KHF97671.1"/>
    <property type="molecule type" value="Genomic_DNA"/>
</dbReference>
<dbReference type="AlphaFoldDB" id="A0A0B0MBE7"/>
<keyword evidence="1" id="KW-0812">Transmembrane</keyword>
<proteinExistence type="predicted"/>
<keyword evidence="3" id="KW-1185">Reference proteome</keyword>